<dbReference type="Proteomes" id="UP001054945">
    <property type="component" value="Unassembled WGS sequence"/>
</dbReference>
<reference evidence="1 2" key="1">
    <citation type="submission" date="2021-06" db="EMBL/GenBank/DDBJ databases">
        <title>Caerostris extrusa draft genome.</title>
        <authorList>
            <person name="Kono N."/>
            <person name="Arakawa K."/>
        </authorList>
    </citation>
    <scope>NUCLEOTIDE SEQUENCE [LARGE SCALE GENOMIC DNA]</scope>
</reference>
<protein>
    <submittedName>
        <fullName evidence="1">Uncharacterized protein</fullName>
    </submittedName>
</protein>
<dbReference type="AlphaFoldDB" id="A0AAV4Y4T9"/>
<keyword evidence="2" id="KW-1185">Reference proteome</keyword>
<gene>
    <name evidence="1" type="ORF">CEXT_87661</name>
</gene>
<comment type="caution">
    <text evidence="1">The sequence shown here is derived from an EMBL/GenBank/DDBJ whole genome shotgun (WGS) entry which is preliminary data.</text>
</comment>
<sequence>MKARQEDALPLSFVTLCCCLYKYLNSAHKNDYETDRNKKRKKEKEGRNWRWKKTLRERGQKINVAETKCQVESPLTLIRRDKGSFGQQDLRIQYSPSIPLLLAESALSMFFLQAQRSPDISLFCKIAFLAAIGCSNGMGKKNYSMS</sequence>
<proteinExistence type="predicted"/>
<name>A0AAV4Y4T9_CAEEX</name>
<accession>A0AAV4Y4T9</accession>
<evidence type="ECO:0000313" key="1">
    <source>
        <dbReference type="EMBL" id="GIZ01177.1"/>
    </source>
</evidence>
<organism evidence="1 2">
    <name type="scientific">Caerostris extrusa</name>
    <name type="common">Bark spider</name>
    <name type="synonym">Caerostris bankana</name>
    <dbReference type="NCBI Taxonomy" id="172846"/>
    <lineage>
        <taxon>Eukaryota</taxon>
        <taxon>Metazoa</taxon>
        <taxon>Ecdysozoa</taxon>
        <taxon>Arthropoda</taxon>
        <taxon>Chelicerata</taxon>
        <taxon>Arachnida</taxon>
        <taxon>Araneae</taxon>
        <taxon>Araneomorphae</taxon>
        <taxon>Entelegynae</taxon>
        <taxon>Araneoidea</taxon>
        <taxon>Araneidae</taxon>
        <taxon>Caerostris</taxon>
    </lineage>
</organism>
<dbReference type="EMBL" id="BPLR01018635">
    <property type="protein sequence ID" value="GIZ01177.1"/>
    <property type="molecule type" value="Genomic_DNA"/>
</dbReference>
<evidence type="ECO:0000313" key="2">
    <source>
        <dbReference type="Proteomes" id="UP001054945"/>
    </source>
</evidence>